<comment type="caution">
    <text evidence="3">The sequence shown here is derived from an EMBL/GenBank/DDBJ whole genome shotgun (WGS) entry which is preliminary data.</text>
</comment>
<dbReference type="InterPro" id="IPR036514">
    <property type="entry name" value="SGNH_hydro_sf"/>
</dbReference>
<evidence type="ECO:0000313" key="4">
    <source>
        <dbReference type="Proteomes" id="UP000717981"/>
    </source>
</evidence>
<feature type="chain" id="PRO_5037527177" description="SGNH hydrolase-type esterase domain-containing protein" evidence="1">
    <location>
        <begin position="19"/>
        <end position="231"/>
    </location>
</feature>
<dbReference type="OrthoDB" id="9790057at2"/>
<dbReference type="InterPro" id="IPR013830">
    <property type="entry name" value="SGNH_hydro"/>
</dbReference>
<dbReference type="Pfam" id="PF13472">
    <property type="entry name" value="Lipase_GDSL_2"/>
    <property type="match status" value="1"/>
</dbReference>
<dbReference type="PANTHER" id="PTHR30383:SF5">
    <property type="entry name" value="SGNH HYDROLASE-TYPE ESTERASE DOMAIN-CONTAINING PROTEIN"/>
    <property type="match status" value="1"/>
</dbReference>
<dbReference type="Proteomes" id="UP000717981">
    <property type="component" value="Unassembled WGS sequence"/>
</dbReference>
<feature type="domain" description="SGNH hydrolase-type esterase" evidence="2">
    <location>
        <begin position="74"/>
        <end position="220"/>
    </location>
</feature>
<gene>
    <name evidence="3" type="ORF">CR938_11345</name>
</gene>
<dbReference type="SUPFAM" id="SSF52266">
    <property type="entry name" value="SGNH hydrolase"/>
    <property type="match status" value="1"/>
</dbReference>
<dbReference type="CDD" id="cd04502">
    <property type="entry name" value="SGNH_hydrolase_like_7"/>
    <property type="match status" value="1"/>
</dbReference>
<sequence length="231" mass="25510">MPRAALLLLLLLAVCGHAQPPELPAAAPPPPVDAVSSPDWEADMRRFAAEDAARPPPRGAVLFVGSSSIRMWDLDAAFPELATVNRGFGGSQLRDATWYADRIILPYAPRTIVLYAGDNDLEAGRTPHQVREDFRAFVQRVRRGLPHARIVCLSIKPSPARAHLLQAVHAANVLLRQEAARWDRVEFVDVAAPMLDGGGQPRRELFLEDGLHLNAAGYALWRRQLLPHLRP</sequence>
<protein>
    <recommendedName>
        <fullName evidence="2">SGNH hydrolase-type esterase domain-containing protein</fullName>
    </recommendedName>
</protein>
<dbReference type="EMBL" id="PDWK01000063">
    <property type="protein sequence ID" value="KAF1687443.1"/>
    <property type="molecule type" value="Genomic_DNA"/>
</dbReference>
<evidence type="ECO:0000256" key="1">
    <source>
        <dbReference type="SAM" id="SignalP"/>
    </source>
</evidence>
<dbReference type="RefSeq" id="WP_162125123.1">
    <property type="nucleotide sequence ID" value="NZ_PDWK01000063.1"/>
</dbReference>
<dbReference type="AlphaFoldDB" id="A0A921NYN4"/>
<feature type="signal peptide" evidence="1">
    <location>
        <begin position="1"/>
        <end position="18"/>
    </location>
</feature>
<organism evidence="3 4">
    <name type="scientific">Pseudoxanthomonas taiwanensis</name>
    <dbReference type="NCBI Taxonomy" id="176598"/>
    <lineage>
        <taxon>Bacteria</taxon>
        <taxon>Pseudomonadati</taxon>
        <taxon>Pseudomonadota</taxon>
        <taxon>Gammaproteobacteria</taxon>
        <taxon>Lysobacterales</taxon>
        <taxon>Lysobacteraceae</taxon>
        <taxon>Pseudoxanthomonas</taxon>
    </lineage>
</organism>
<keyword evidence="4" id="KW-1185">Reference proteome</keyword>
<proteinExistence type="predicted"/>
<dbReference type="GO" id="GO:0004622">
    <property type="term" value="F:phosphatidylcholine lysophospholipase activity"/>
    <property type="evidence" value="ECO:0007669"/>
    <property type="project" value="TreeGrafter"/>
</dbReference>
<accession>A0A921NYN4</accession>
<keyword evidence="1" id="KW-0732">Signal</keyword>
<dbReference type="PANTHER" id="PTHR30383">
    <property type="entry name" value="THIOESTERASE 1/PROTEASE 1/LYSOPHOSPHOLIPASE L1"/>
    <property type="match status" value="1"/>
</dbReference>
<reference evidence="3" key="1">
    <citation type="submission" date="2017-10" db="EMBL/GenBank/DDBJ databases">
        <title>Whole genome sequencing of members of genus Pseudoxanthomonas.</title>
        <authorList>
            <person name="Kumar S."/>
            <person name="Bansal K."/>
            <person name="Kaur A."/>
            <person name="Patil P."/>
            <person name="Sharma S."/>
            <person name="Patil P.B."/>
        </authorList>
    </citation>
    <scope>NUCLEOTIDE SEQUENCE</scope>
    <source>
        <strain evidence="3">DSM 22914</strain>
    </source>
</reference>
<evidence type="ECO:0000313" key="3">
    <source>
        <dbReference type="EMBL" id="KAF1687443.1"/>
    </source>
</evidence>
<name>A0A921NYN4_9GAMM</name>
<dbReference type="InterPro" id="IPR051532">
    <property type="entry name" value="Ester_Hydrolysis_Enzymes"/>
</dbReference>
<dbReference type="Gene3D" id="3.40.50.1110">
    <property type="entry name" value="SGNH hydrolase"/>
    <property type="match status" value="1"/>
</dbReference>
<evidence type="ECO:0000259" key="2">
    <source>
        <dbReference type="Pfam" id="PF13472"/>
    </source>
</evidence>